<name>A0AAV3RC87_LITER</name>
<dbReference type="Pfam" id="PF00078">
    <property type="entry name" value="RVT_1"/>
    <property type="match status" value="1"/>
</dbReference>
<protein>
    <recommendedName>
        <fullName evidence="1">Reverse transcriptase domain-containing protein</fullName>
    </recommendedName>
</protein>
<gene>
    <name evidence="2" type="ORF">LIER_25853</name>
</gene>
<keyword evidence="3" id="KW-1185">Reference proteome</keyword>
<feature type="domain" description="Reverse transcriptase" evidence="1">
    <location>
        <begin position="10"/>
        <end position="84"/>
    </location>
</feature>
<proteinExistence type="predicted"/>
<accession>A0AAV3RC87</accession>
<reference evidence="2 3" key="1">
    <citation type="submission" date="2024-01" db="EMBL/GenBank/DDBJ databases">
        <title>The complete chloroplast genome sequence of Lithospermum erythrorhizon: insights into the phylogenetic relationship among Boraginaceae species and the maternal lineages of purple gromwells.</title>
        <authorList>
            <person name="Okada T."/>
            <person name="Watanabe K."/>
        </authorList>
    </citation>
    <scope>NUCLEOTIDE SEQUENCE [LARGE SCALE GENOMIC DNA]</scope>
</reference>
<sequence length="185" mass="21288">MAQEFSHTIKNSKNKKHEMAAIKIDMSKAFDRVRWKFLFHLLEKLKFPPHWIQLIKECVTTVQYSVIVNGQISKPFIPKCGLRQDDSYFFVHLNQNSINFFSTTISIFCKDSGQIINYHKSTITFSLNTPSQTRSETLSTLGIMASDTFGSYLGIAMDITTSRKQIFVNIADKSKEKSYLEMQVP</sequence>
<dbReference type="PANTHER" id="PTHR33116:SF78">
    <property type="entry name" value="OS12G0587133 PROTEIN"/>
    <property type="match status" value="1"/>
</dbReference>
<dbReference type="EMBL" id="BAABME010007881">
    <property type="protein sequence ID" value="GAA0171927.1"/>
    <property type="molecule type" value="Genomic_DNA"/>
</dbReference>
<evidence type="ECO:0000313" key="2">
    <source>
        <dbReference type="EMBL" id="GAA0171927.1"/>
    </source>
</evidence>
<dbReference type="PANTHER" id="PTHR33116">
    <property type="entry name" value="REVERSE TRANSCRIPTASE ZINC-BINDING DOMAIN-CONTAINING PROTEIN-RELATED-RELATED"/>
    <property type="match status" value="1"/>
</dbReference>
<organism evidence="2 3">
    <name type="scientific">Lithospermum erythrorhizon</name>
    <name type="common">Purple gromwell</name>
    <name type="synonym">Lithospermum officinale var. erythrorhizon</name>
    <dbReference type="NCBI Taxonomy" id="34254"/>
    <lineage>
        <taxon>Eukaryota</taxon>
        <taxon>Viridiplantae</taxon>
        <taxon>Streptophyta</taxon>
        <taxon>Embryophyta</taxon>
        <taxon>Tracheophyta</taxon>
        <taxon>Spermatophyta</taxon>
        <taxon>Magnoliopsida</taxon>
        <taxon>eudicotyledons</taxon>
        <taxon>Gunneridae</taxon>
        <taxon>Pentapetalae</taxon>
        <taxon>asterids</taxon>
        <taxon>lamiids</taxon>
        <taxon>Boraginales</taxon>
        <taxon>Boraginaceae</taxon>
        <taxon>Boraginoideae</taxon>
        <taxon>Lithospermeae</taxon>
        <taxon>Lithospermum</taxon>
    </lineage>
</organism>
<dbReference type="AlphaFoldDB" id="A0AAV3RC87"/>
<comment type="caution">
    <text evidence="2">The sequence shown here is derived from an EMBL/GenBank/DDBJ whole genome shotgun (WGS) entry which is preliminary data.</text>
</comment>
<evidence type="ECO:0000313" key="3">
    <source>
        <dbReference type="Proteomes" id="UP001454036"/>
    </source>
</evidence>
<dbReference type="InterPro" id="IPR000477">
    <property type="entry name" value="RT_dom"/>
</dbReference>
<evidence type="ECO:0000259" key="1">
    <source>
        <dbReference type="Pfam" id="PF00078"/>
    </source>
</evidence>
<dbReference type="Proteomes" id="UP001454036">
    <property type="component" value="Unassembled WGS sequence"/>
</dbReference>